<dbReference type="Gene3D" id="2.40.50.100">
    <property type="match status" value="1"/>
</dbReference>
<feature type="domain" description="Multidrug resistance protein MdtA-like C-terminal permuted SH3" evidence="6">
    <location>
        <begin position="323"/>
        <end position="383"/>
    </location>
</feature>
<dbReference type="GO" id="GO:0030313">
    <property type="term" value="C:cell envelope"/>
    <property type="evidence" value="ECO:0007669"/>
    <property type="project" value="UniProtKB-SubCell"/>
</dbReference>
<dbReference type="Pfam" id="PF25990">
    <property type="entry name" value="Beta-barrel_YknX"/>
    <property type="match status" value="1"/>
</dbReference>
<organism evidence="8 9">
    <name type="scientific">Candidatus Woesebacteria bacterium RBG_16_36_11</name>
    <dbReference type="NCBI Taxonomy" id="1802481"/>
    <lineage>
        <taxon>Bacteria</taxon>
        <taxon>Candidatus Woeseibacteriota</taxon>
    </lineage>
</organism>
<gene>
    <name evidence="8" type="ORF">A2W13_03920</name>
</gene>
<accession>A0A1F7X9F9</accession>
<evidence type="ECO:0000259" key="6">
    <source>
        <dbReference type="Pfam" id="PF25967"/>
    </source>
</evidence>
<protein>
    <submittedName>
        <fullName evidence="8">Uncharacterized protein</fullName>
    </submittedName>
</protein>
<dbReference type="PANTHER" id="PTHR32347">
    <property type="entry name" value="EFFLUX SYSTEM COMPONENT YKNX-RELATED"/>
    <property type="match status" value="1"/>
</dbReference>
<comment type="caution">
    <text evidence="8">The sequence shown here is derived from an EMBL/GenBank/DDBJ whole genome shotgun (WGS) entry which is preliminary data.</text>
</comment>
<dbReference type="GO" id="GO:0022857">
    <property type="term" value="F:transmembrane transporter activity"/>
    <property type="evidence" value="ECO:0007669"/>
    <property type="project" value="InterPro"/>
</dbReference>
<evidence type="ECO:0000256" key="2">
    <source>
        <dbReference type="ARBA" id="ARBA00009477"/>
    </source>
</evidence>
<evidence type="ECO:0000256" key="3">
    <source>
        <dbReference type="ARBA" id="ARBA00023054"/>
    </source>
</evidence>
<dbReference type="InterPro" id="IPR058636">
    <property type="entry name" value="Beta-barrel_YknX"/>
</dbReference>
<dbReference type="AlphaFoldDB" id="A0A1F7X9F9"/>
<evidence type="ECO:0000313" key="8">
    <source>
        <dbReference type="EMBL" id="OGM11662.1"/>
    </source>
</evidence>
<dbReference type="Pfam" id="PF25967">
    <property type="entry name" value="RND-MFP_C"/>
    <property type="match status" value="1"/>
</dbReference>
<dbReference type="GO" id="GO:0016020">
    <property type="term" value="C:membrane"/>
    <property type="evidence" value="ECO:0007669"/>
    <property type="project" value="InterPro"/>
</dbReference>
<evidence type="ECO:0000259" key="7">
    <source>
        <dbReference type="Pfam" id="PF25990"/>
    </source>
</evidence>
<evidence type="ECO:0000256" key="4">
    <source>
        <dbReference type="SAM" id="Coils"/>
    </source>
</evidence>
<evidence type="ECO:0000256" key="5">
    <source>
        <dbReference type="SAM" id="Phobius"/>
    </source>
</evidence>
<keyword evidence="5" id="KW-0472">Membrane</keyword>
<dbReference type="EMBL" id="MGFT01000016">
    <property type="protein sequence ID" value="OGM11662.1"/>
    <property type="molecule type" value="Genomic_DNA"/>
</dbReference>
<dbReference type="SUPFAM" id="SSF111369">
    <property type="entry name" value="HlyD-like secretion proteins"/>
    <property type="match status" value="1"/>
</dbReference>
<dbReference type="InterPro" id="IPR050465">
    <property type="entry name" value="UPF0194_transport"/>
</dbReference>
<dbReference type="Gene3D" id="2.40.30.170">
    <property type="match status" value="1"/>
</dbReference>
<keyword evidence="5" id="KW-1133">Transmembrane helix</keyword>
<keyword evidence="5" id="KW-0812">Transmembrane</keyword>
<feature type="domain" description="YknX-like beta-barrel" evidence="7">
    <location>
        <begin position="245"/>
        <end position="314"/>
    </location>
</feature>
<dbReference type="InterPro" id="IPR058627">
    <property type="entry name" value="MdtA-like_C"/>
</dbReference>
<sequence length="406" mass="42834">MNKIKAALSWFLKDKKRLIICLIIIGLIVFGYIRFIDKKAPTTQIQTASVEKGTIISTVSASGSILTANTLPITTSATGVVKKVYVKDGQTVYQGQKLAEIELDSEGAQANASAYANLVSASNSLQSAQNNLRSAEATLDRVYDDIKGHDTDETLIMKETRTKAEVSHDNAYDQVRSAQLNLASVSLSYRNTSPVITALNSGTVGNVTIVEGMNLSSTSSSTSSQGSGQRVAVIVIKGTPIASFNISEVDVSKVTQGQKTTIILDSISDKTFTGKVVSVDKMGVTSNGVTNYPVIIQFDTESTDILPNMAATANIILESKSGVLIVPSSAVTSANGHGQSTVKVIRMGNQESVSVETGLFSTTHVEIISGLSEGDTIVTGTINTSTASQQASVFSTVRFGGAFRGR</sequence>
<dbReference type="NCBIfam" id="TIGR01730">
    <property type="entry name" value="RND_mfp"/>
    <property type="match status" value="1"/>
</dbReference>
<comment type="subcellular location">
    <subcellularLocation>
        <location evidence="1">Cell envelope</location>
    </subcellularLocation>
</comment>
<dbReference type="Proteomes" id="UP000178533">
    <property type="component" value="Unassembled WGS sequence"/>
</dbReference>
<dbReference type="PANTHER" id="PTHR32347:SF23">
    <property type="entry name" value="BLL5650 PROTEIN"/>
    <property type="match status" value="1"/>
</dbReference>
<keyword evidence="3 4" id="KW-0175">Coiled coil</keyword>
<feature type="coiled-coil region" evidence="4">
    <location>
        <begin position="118"/>
        <end position="145"/>
    </location>
</feature>
<proteinExistence type="inferred from homology"/>
<evidence type="ECO:0000256" key="1">
    <source>
        <dbReference type="ARBA" id="ARBA00004196"/>
    </source>
</evidence>
<dbReference type="STRING" id="1802481.A2W13_03920"/>
<comment type="similarity">
    <text evidence="2">Belongs to the membrane fusion protein (MFP) (TC 8.A.1) family.</text>
</comment>
<name>A0A1F7X9F9_9BACT</name>
<feature type="transmembrane region" description="Helical" evidence="5">
    <location>
        <begin position="18"/>
        <end position="36"/>
    </location>
</feature>
<evidence type="ECO:0000313" key="9">
    <source>
        <dbReference type="Proteomes" id="UP000178533"/>
    </source>
</evidence>
<dbReference type="Gene3D" id="2.40.420.20">
    <property type="match status" value="1"/>
</dbReference>
<dbReference type="InterPro" id="IPR006143">
    <property type="entry name" value="RND_pump_MFP"/>
</dbReference>
<reference evidence="8 9" key="1">
    <citation type="journal article" date="2016" name="Nat. Commun.">
        <title>Thousands of microbial genomes shed light on interconnected biogeochemical processes in an aquifer system.</title>
        <authorList>
            <person name="Anantharaman K."/>
            <person name="Brown C.T."/>
            <person name="Hug L.A."/>
            <person name="Sharon I."/>
            <person name="Castelle C.J."/>
            <person name="Probst A.J."/>
            <person name="Thomas B.C."/>
            <person name="Singh A."/>
            <person name="Wilkins M.J."/>
            <person name="Karaoz U."/>
            <person name="Brodie E.L."/>
            <person name="Williams K.H."/>
            <person name="Hubbard S.S."/>
            <person name="Banfield J.F."/>
        </authorList>
    </citation>
    <scope>NUCLEOTIDE SEQUENCE [LARGE SCALE GENOMIC DNA]</scope>
</reference>